<dbReference type="Pfam" id="PF10410">
    <property type="entry name" value="DnaB_bind"/>
    <property type="match status" value="1"/>
</dbReference>
<dbReference type="InterPro" id="IPR002694">
    <property type="entry name" value="Znf_CHC2"/>
</dbReference>
<keyword evidence="6 12" id="KW-0479">Metal-binding</keyword>
<evidence type="ECO:0000256" key="10">
    <source>
        <dbReference type="ARBA" id="ARBA00023125"/>
    </source>
</evidence>
<dbReference type="AlphaFoldDB" id="A0A7G9FP58"/>
<gene>
    <name evidence="12" type="primary">dnaG</name>
    <name evidence="17" type="ORF">H9Q76_03360</name>
</gene>
<keyword evidence="4 12" id="KW-0548">Nucleotidyltransferase</keyword>
<dbReference type="InterPro" id="IPR030846">
    <property type="entry name" value="DnaG_bac"/>
</dbReference>
<dbReference type="Proteomes" id="UP000515819">
    <property type="component" value="Chromosome"/>
</dbReference>
<evidence type="ECO:0000256" key="12">
    <source>
        <dbReference type="HAMAP-Rule" id="MF_00974"/>
    </source>
</evidence>
<name>A0A7G9FP58_9FIRM</name>
<proteinExistence type="inferred from homology"/>
<dbReference type="GO" id="GO:0003677">
    <property type="term" value="F:DNA binding"/>
    <property type="evidence" value="ECO:0007669"/>
    <property type="project" value="UniProtKB-KW"/>
</dbReference>
<evidence type="ECO:0000256" key="8">
    <source>
        <dbReference type="ARBA" id="ARBA00022833"/>
    </source>
</evidence>
<keyword evidence="9" id="KW-0460">Magnesium</keyword>
<evidence type="ECO:0000256" key="7">
    <source>
        <dbReference type="ARBA" id="ARBA00022771"/>
    </source>
</evidence>
<dbReference type="SMART" id="SM00493">
    <property type="entry name" value="TOPRIM"/>
    <property type="match status" value="1"/>
</dbReference>
<dbReference type="InterPro" id="IPR006295">
    <property type="entry name" value="DNA_primase_DnaG"/>
</dbReference>
<comment type="function">
    <text evidence="12 13">RNA polymerase that catalyzes the synthesis of short RNA molecules used as primers for DNA polymerase during DNA replication.</text>
</comment>
<comment type="catalytic activity">
    <reaction evidence="12">
        <text>ssDNA + n NTP = ssDNA/pppN(pN)n-1 hybrid + (n-1) diphosphate.</text>
        <dbReference type="EC" id="2.7.7.101"/>
    </reaction>
</comment>
<keyword evidence="18" id="KW-1185">Reference proteome</keyword>
<dbReference type="Pfam" id="PF01807">
    <property type="entry name" value="Zn_ribbon_DnaG"/>
    <property type="match status" value="1"/>
</dbReference>
<dbReference type="PANTHER" id="PTHR30313">
    <property type="entry name" value="DNA PRIMASE"/>
    <property type="match status" value="1"/>
</dbReference>
<dbReference type="GO" id="GO:0005737">
    <property type="term" value="C:cytoplasm"/>
    <property type="evidence" value="ECO:0007669"/>
    <property type="project" value="TreeGrafter"/>
</dbReference>
<dbReference type="KEGG" id="wcp:H9Q76_03360"/>
<dbReference type="EC" id="2.7.7.101" evidence="12"/>
<accession>A0A7G9FP58</accession>
<dbReference type="Pfam" id="PF08275">
    <property type="entry name" value="DNAG_N"/>
    <property type="match status" value="1"/>
</dbReference>
<dbReference type="HAMAP" id="MF_00974">
    <property type="entry name" value="DNA_primase_DnaG"/>
    <property type="match status" value="1"/>
</dbReference>
<keyword evidence="1 12" id="KW-0240">DNA-directed RNA polymerase</keyword>
<evidence type="ECO:0000256" key="2">
    <source>
        <dbReference type="ARBA" id="ARBA00022515"/>
    </source>
</evidence>
<keyword evidence="5 12" id="KW-0235">DNA replication</keyword>
<dbReference type="InterPro" id="IPR037068">
    <property type="entry name" value="DNA_primase_core_N_sf"/>
</dbReference>
<dbReference type="Gene3D" id="3.90.980.10">
    <property type="entry name" value="DNA primase, catalytic core, N-terminal domain"/>
    <property type="match status" value="1"/>
</dbReference>
<feature type="domain" description="Toprim" evidence="16">
    <location>
        <begin position="256"/>
        <end position="337"/>
    </location>
</feature>
<dbReference type="InterPro" id="IPR050219">
    <property type="entry name" value="DnaG_primase"/>
</dbReference>
<evidence type="ECO:0000256" key="9">
    <source>
        <dbReference type="ARBA" id="ARBA00022842"/>
    </source>
</evidence>
<dbReference type="GO" id="GO:0008270">
    <property type="term" value="F:zinc ion binding"/>
    <property type="evidence" value="ECO:0007669"/>
    <property type="project" value="UniProtKB-UniRule"/>
</dbReference>
<feature type="compositionally biased region" description="Basic and acidic residues" evidence="15">
    <location>
        <begin position="456"/>
        <end position="467"/>
    </location>
</feature>
<reference evidence="17 18" key="1">
    <citation type="submission" date="2020-08" db="EMBL/GenBank/DDBJ databases">
        <authorList>
            <person name="Liu C."/>
            <person name="Sun Q."/>
        </authorList>
    </citation>
    <scope>NUCLEOTIDE SEQUENCE [LARGE SCALE GENOMIC DNA]</scope>
    <source>
        <strain evidence="17 18">NSJ-4</strain>
    </source>
</reference>
<comment type="subunit">
    <text evidence="12">Monomer. Interacts with DnaB.</text>
</comment>
<evidence type="ECO:0000256" key="5">
    <source>
        <dbReference type="ARBA" id="ARBA00022705"/>
    </source>
</evidence>
<keyword evidence="7 12" id="KW-0863">Zinc-finger</keyword>
<dbReference type="Gene3D" id="3.90.580.10">
    <property type="entry name" value="Zinc finger, CHC2-type domain"/>
    <property type="match status" value="1"/>
</dbReference>
<evidence type="ECO:0000256" key="15">
    <source>
        <dbReference type="SAM" id="MobiDB-lite"/>
    </source>
</evidence>
<dbReference type="GO" id="GO:0006269">
    <property type="term" value="P:DNA replication, synthesis of primer"/>
    <property type="evidence" value="ECO:0007669"/>
    <property type="project" value="UniProtKB-UniRule"/>
</dbReference>
<dbReference type="SMART" id="SM00400">
    <property type="entry name" value="ZnF_CHCC"/>
    <property type="match status" value="1"/>
</dbReference>
<evidence type="ECO:0000259" key="16">
    <source>
        <dbReference type="PROSITE" id="PS50880"/>
    </source>
</evidence>
<evidence type="ECO:0000256" key="11">
    <source>
        <dbReference type="ARBA" id="ARBA00023163"/>
    </source>
</evidence>
<keyword evidence="11 12" id="KW-0804">Transcription</keyword>
<dbReference type="CDD" id="cd03364">
    <property type="entry name" value="TOPRIM_DnaG_primases"/>
    <property type="match status" value="1"/>
</dbReference>
<evidence type="ECO:0000256" key="14">
    <source>
        <dbReference type="PIRSR" id="PIRSR002811-1"/>
    </source>
</evidence>
<dbReference type="GO" id="GO:1990077">
    <property type="term" value="C:primosome complex"/>
    <property type="evidence" value="ECO:0007669"/>
    <property type="project" value="UniProtKB-KW"/>
</dbReference>
<keyword evidence="8 12" id="KW-0862">Zinc</keyword>
<protein>
    <recommendedName>
        <fullName evidence="12 13">DNA primase</fullName>
        <ecNumber evidence="12">2.7.7.101</ecNumber>
    </recommendedName>
</protein>
<evidence type="ECO:0000313" key="17">
    <source>
        <dbReference type="EMBL" id="QNM00340.1"/>
    </source>
</evidence>
<comment type="cofactor">
    <cofactor evidence="12 13 14">
        <name>Zn(2+)</name>
        <dbReference type="ChEBI" id="CHEBI:29105"/>
    </cofactor>
    <text evidence="12 13 14">Binds 1 zinc ion per monomer.</text>
</comment>
<evidence type="ECO:0000313" key="18">
    <source>
        <dbReference type="Proteomes" id="UP000515819"/>
    </source>
</evidence>
<evidence type="ECO:0000256" key="13">
    <source>
        <dbReference type="PIRNR" id="PIRNR002811"/>
    </source>
</evidence>
<keyword evidence="10 12" id="KW-0238">DNA-binding</keyword>
<dbReference type="PANTHER" id="PTHR30313:SF2">
    <property type="entry name" value="DNA PRIMASE"/>
    <property type="match status" value="1"/>
</dbReference>
<organism evidence="17 18">
    <name type="scientific">Wujia chipingensis</name>
    <dbReference type="NCBI Taxonomy" id="2763670"/>
    <lineage>
        <taxon>Bacteria</taxon>
        <taxon>Bacillati</taxon>
        <taxon>Bacillota</taxon>
        <taxon>Clostridia</taxon>
        <taxon>Lachnospirales</taxon>
        <taxon>Lachnospiraceae</taxon>
        <taxon>Wujia</taxon>
    </lineage>
</organism>
<dbReference type="SUPFAM" id="SSF56731">
    <property type="entry name" value="DNA primase core"/>
    <property type="match status" value="1"/>
</dbReference>
<comment type="similarity">
    <text evidence="12 13">Belongs to the DnaG primase family.</text>
</comment>
<dbReference type="InterPro" id="IPR034151">
    <property type="entry name" value="TOPRIM_DnaG_bac"/>
</dbReference>
<sequence length="603" mass="68519">MYYSEDIIEEVRSRNDIVDVIGGYVTLKRRGNSYMACCPFHHEKTPSFHVNRDKQMYHCFGCGVGGNVITFVMEYENFSFPEALKMLAERAGVALPEQNYSREQRQRENYKMVLKEMNRTAAIYFNYLLTATSAGKHALEYYHDRGFSDETIQRFGLGYANIYENDLYQYLKKQGYTDAQMKDSGLVRIDERRGGQDMFWNRAMVPIMDINGKVVGFGGRVLGDGTPKYINTKETAVFDKSHTLFAMNIARRSKRRGIILCEGYMDVIAMHQAGFDNAAASLGTALTMGHATIVKRYTDEVYLAYDSDGAGRKATMKAIGIMREVGISTRIIDLKPYKDPDEFIHNLGKEAFEGRIADAVTGIVFEIDGIAQGYNLRDPEEKIRFTKEAAKRLSALDEPVVRHSYIEAVAEKYKIDAADLKAMVTRYGTIGLQTQTTNMDDTARPVIATPPPEGNRNPRDEAADRETQPQRLLLTWMVGKPELFGQLEGILTEEDFIDEDYHTVAKRLFDQYRDSGTVNPAAIVNLFEDIEKQRLVAKILQTELDVEITEDEKERVINDLVRKVKMARIDYELAHIADNPEKLPEVIAEKARLTKLHISLKNG</sequence>
<comment type="domain">
    <text evidence="12">Contains an N-terminal zinc-binding domain, a central core domain that contains the primase activity, and a C-terminal DnaB-binding domain.</text>
</comment>
<dbReference type="InterPro" id="IPR016136">
    <property type="entry name" value="DNA_helicase_N/primase_C"/>
</dbReference>
<dbReference type="Gene3D" id="1.10.860.10">
    <property type="entry name" value="DNAb Helicase, Chain A"/>
    <property type="match status" value="1"/>
</dbReference>
<dbReference type="InterPro" id="IPR013173">
    <property type="entry name" value="DNA_primase_DnaG_DnaB-bd_dom"/>
</dbReference>
<dbReference type="SUPFAM" id="SSF57783">
    <property type="entry name" value="Zinc beta-ribbon"/>
    <property type="match status" value="1"/>
</dbReference>
<dbReference type="GO" id="GO:0003899">
    <property type="term" value="F:DNA-directed RNA polymerase activity"/>
    <property type="evidence" value="ECO:0007669"/>
    <property type="project" value="UniProtKB-UniRule"/>
</dbReference>
<dbReference type="PROSITE" id="PS50880">
    <property type="entry name" value="TOPRIM"/>
    <property type="match status" value="1"/>
</dbReference>
<dbReference type="InterPro" id="IPR036977">
    <property type="entry name" value="DNA_primase_Znf_CHC2"/>
</dbReference>
<keyword evidence="3 12" id="KW-0808">Transferase</keyword>
<evidence type="ECO:0000256" key="1">
    <source>
        <dbReference type="ARBA" id="ARBA00022478"/>
    </source>
</evidence>
<dbReference type="Pfam" id="PF13155">
    <property type="entry name" value="Toprim_2"/>
    <property type="match status" value="1"/>
</dbReference>
<evidence type="ECO:0000256" key="4">
    <source>
        <dbReference type="ARBA" id="ARBA00022695"/>
    </source>
</evidence>
<dbReference type="InterPro" id="IPR013264">
    <property type="entry name" value="DNAG_N"/>
</dbReference>
<dbReference type="InterPro" id="IPR006171">
    <property type="entry name" value="TOPRIM_dom"/>
</dbReference>
<dbReference type="PIRSF" id="PIRSF002811">
    <property type="entry name" value="DnaG"/>
    <property type="match status" value="1"/>
</dbReference>
<dbReference type="Pfam" id="PF08278">
    <property type="entry name" value="DnaG_DnaB_bind"/>
    <property type="match status" value="1"/>
</dbReference>
<dbReference type="EMBL" id="CP060632">
    <property type="protein sequence ID" value="QNM00340.1"/>
    <property type="molecule type" value="Genomic_DNA"/>
</dbReference>
<dbReference type="Gene3D" id="3.40.1360.10">
    <property type="match status" value="1"/>
</dbReference>
<evidence type="ECO:0000256" key="6">
    <source>
        <dbReference type="ARBA" id="ARBA00022723"/>
    </source>
</evidence>
<evidence type="ECO:0000256" key="3">
    <source>
        <dbReference type="ARBA" id="ARBA00022679"/>
    </source>
</evidence>
<feature type="region of interest" description="Disordered" evidence="15">
    <location>
        <begin position="442"/>
        <end position="467"/>
    </location>
</feature>
<feature type="zinc finger region" description="CHC2-type" evidence="12 14">
    <location>
        <begin position="38"/>
        <end position="62"/>
    </location>
</feature>
<dbReference type="GO" id="GO:0000428">
    <property type="term" value="C:DNA-directed RNA polymerase complex"/>
    <property type="evidence" value="ECO:0007669"/>
    <property type="project" value="UniProtKB-KW"/>
</dbReference>
<dbReference type="FunFam" id="3.90.580.10:FF:000001">
    <property type="entry name" value="DNA primase"/>
    <property type="match status" value="1"/>
</dbReference>
<dbReference type="RefSeq" id="WP_021985654.1">
    <property type="nucleotide sequence ID" value="NZ_CP060632.1"/>
</dbReference>
<dbReference type="NCBIfam" id="TIGR01391">
    <property type="entry name" value="dnaG"/>
    <property type="match status" value="1"/>
</dbReference>
<keyword evidence="2 12" id="KW-0639">Primosome</keyword>
<dbReference type="InterPro" id="IPR019475">
    <property type="entry name" value="DNA_primase_DnaB-bd"/>
</dbReference>